<protein>
    <recommendedName>
        <fullName evidence="5">Tape measure protein</fullName>
    </recommendedName>
</protein>
<feature type="transmembrane region" description="Helical" evidence="2">
    <location>
        <begin position="434"/>
        <end position="452"/>
    </location>
</feature>
<keyword evidence="2" id="KW-0812">Transmembrane</keyword>
<gene>
    <name evidence="3" type="ORF">FDK13_24325</name>
</gene>
<dbReference type="OrthoDB" id="900244at2"/>
<keyword evidence="4" id="KW-1185">Reference proteome</keyword>
<evidence type="ECO:0008006" key="5">
    <source>
        <dbReference type="Google" id="ProtNLM"/>
    </source>
</evidence>
<organism evidence="3 4">
    <name type="scientific">Dyadobacter frigoris</name>
    <dbReference type="NCBI Taxonomy" id="2576211"/>
    <lineage>
        <taxon>Bacteria</taxon>
        <taxon>Pseudomonadati</taxon>
        <taxon>Bacteroidota</taxon>
        <taxon>Cytophagia</taxon>
        <taxon>Cytophagales</taxon>
        <taxon>Spirosomataceae</taxon>
        <taxon>Dyadobacter</taxon>
    </lineage>
</organism>
<feature type="transmembrane region" description="Helical" evidence="2">
    <location>
        <begin position="402"/>
        <end position="422"/>
    </location>
</feature>
<dbReference type="Proteomes" id="UP000304900">
    <property type="component" value="Unassembled WGS sequence"/>
</dbReference>
<keyword evidence="2" id="KW-0472">Membrane</keyword>
<dbReference type="RefSeq" id="WP_137342609.1">
    <property type="nucleotide sequence ID" value="NZ_SZVO01000012.1"/>
</dbReference>
<sequence length="613" mass="65742">MNKVYQFAIKLQDLFSPQMQRVATMFEQKTSFMTRLSERVKNMLNSSAQSVSTLRQKLSGLAAGFKVKIDDSQVGKASGKISGLLTKLKSLAGQSAIVGGLVGGSISGIAMGAVDGIMAQIGDMSEKTIGAAQKSQSTRFTLNELMGKTNAGALVKGVDKYAPEKRDELLSSAQKLSGSGVESSKLMDTLKYLNNISALTGSKVDDLAMIQSKIKATGYVQGDEINMFKERGINLNPYLAQVMKIKEGDIAKAQSKGQISYDIFDKAMQKYAGKGSKYEQVYERKMMSTTEGKEELVSGKLNAKLRGIGELMLPIKDSILSMFNDILNGTGPLVGVFEKLWSIVSPITTGIIDLLKWFGILNEQGAISQGVFTTLSTVWDFLGNILKIVGSALWVVAKVIEYLIGNPVVLLIAGIYGIVKAWGFLNVVMAMNPFVLIIAGVVLLVAAIMTAWDKFDGFREAVLKTWEVIKSVFSNIGGFLSALFTGDIAGALAIIGKTVSQGIDNGQKRVSQDRLEKLNERRAGRKSRDKSTDGLDFTDGKGTGAGSLGAAAGLSSTVGNSKSSNVTISIKSLIENNQITVASMQSADLKDLETQMIDLMLRIANSGTRAITS</sequence>
<accession>A0A4U6CXP4</accession>
<evidence type="ECO:0000313" key="3">
    <source>
        <dbReference type="EMBL" id="TKT89472.1"/>
    </source>
</evidence>
<evidence type="ECO:0000256" key="2">
    <source>
        <dbReference type="SAM" id="Phobius"/>
    </source>
</evidence>
<comment type="caution">
    <text evidence="3">The sequence shown here is derived from an EMBL/GenBank/DDBJ whole genome shotgun (WGS) entry which is preliminary data.</text>
</comment>
<feature type="transmembrane region" description="Helical" evidence="2">
    <location>
        <begin position="472"/>
        <end position="495"/>
    </location>
</feature>
<evidence type="ECO:0000256" key="1">
    <source>
        <dbReference type="SAM" id="MobiDB-lite"/>
    </source>
</evidence>
<proteinExistence type="predicted"/>
<name>A0A4U6CXP4_9BACT</name>
<keyword evidence="2" id="KW-1133">Transmembrane helix</keyword>
<reference evidence="3 4" key="1">
    <citation type="submission" date="2019-05" db="EMBL/GenBank/DDBJ databases">
        <title>Dyadobacter AR-3-8 sp. nov., isolated from arctic soil.</title>
        <authorList>
            <person name="Chaudhary D.K."/>
        </authorList>
    </citation>
    <scope>NUCLEOTIDE SEQUENCE [LARGE SCALE GENOMIC DNA]</scope>
    <source>
        <strain evidence="3 4">AR-3-8</strain>
    </source>
</reference>
<evidence type="ECO:0000313" key="4">
    <source>
        <dbReference type="Proteomes" id="UP000304900"/>
    </source>
</evidence>
<dbReference type="EMBL" id="SZVO01000012">
    <property type="protein sequence ID" value="TKT89472.1"/>
    <property type="molecule type" value="Genomic_DNA"/>
</dbReference>
<dbReference type="AlphaFoldDB" id="A0A4U6CXP4"/>
<feature type="region of interest" description="Disordered" evidence="1">
    <location>
        <begin position="517"/>
        <end position="540"/>
    </location>
</feature>